<dbReference type="AlphaFoldDB" id="A0A9P7SEY2"/>
<dbReference type="Proteomes" id="UP000706124">
    <property type="component" value="Unassembled WGS sequence"/>
</dbReference>
<reference evidence="1 2" key="1">
    <citation type="journal article" date="2020" name="bioRxiv">
        <title>Whole genome comparisons of ergot fungi reveals the divergence and evolution of species within the genus Claviceps are the result of varying mechanisms driving genome evolution and host range expansion.</title>
        <authorList>
            <person name="Wyka S.A."/>
            <person name="Mondo S.J."/>
            <person name="Liu M."/>
            <person name="Dettman J."/>
            <person name="Nalam V."/>
            <person name="Broders K.D."/>
        </authorList>
    </citation>
    <scope>NUCLEOTIDE SEQUENCE [LARGE SCALE GENOMIC DNA]</scope>
    <source>
        <strain evidence="1 2">CCC 1485</strain>
    </source>
</reference>
<evidence type="ECO:0000313" key="1">
    <source>
        <dbReference type="EMBL" id="KAG5934347.1"/>
    </source>
</evidence>
<organism evidence="1 2">
    <name type="scientific">Claviceps pazoutovae</name>
    <dbReference type="NCBI Taxonomy" id="1649127"/>
    <lineage>
        <taxon>Eukaryota</taxon>
        <taxon>Fungi</taxon>
        <taxon>Dikarya</taxon>
        <taxon>Ascomycota</taxon>
        <taxon>Pezizomycotina</taxon>
        <taxon>Sordariomycetes</taxon>
        <taxon>Hypocreomycetidae</taxon>
        <taxon>Hypocreales</taxon>
        <taxon>Clavicipitaceae</taxon>
        <taxon>Claviceps</taxon>
    </lineage>
</organism>
<gene>
    <name evidence="1" type="ORF">E4U60_003931</name>
</gene>
<proteinExistence type="predicted"/>
<evidence type="ECO:0000313" key="2">
    <source>
        <dbReference type="Proteomes" id="UP000706124"/>
    </source>
</evidence>
<dbReference type="OrthoDB" id="4960526at2759"/>
<comment type="caution">
    <text evidence="1">The sequence shown here is derived from an EMBL/GenBank/DDBJ whole genome shotgun (WGS) entry which is preliminary data.</text>
</comment>
<protein>
    <submittedName>
        <fullName evidence="1">Uncharacterized protein</fullName>
    </submittedName>
</protein>
<keyword evidence="2" id="KW-1185">Reference proteome</keyword>
<dbReference type="EMBL" id="SRPO01000313">
    <property type="protein sequence ID" value="KAG5934347.1"/>
    <property type="molecule type" value="Genomic_DNA"/>
</dbReference>
<name>A0A9P7SEY2_9HYPO</name>
<accession>A0A9P7SEY2</accession>
<sequence>MTIGDLEHLTNEFQKALDVVKPPCFKIRDILFCLDQDGEMIFGTPLEDPDQLYGPIMAAFDQAISTL</sequence>